<evidence type="ECO:0000256" key="3">
    <source>
        <dbReference type="ARBA" id="ARBA00023157"/>
    </source>
</evidence>
<dbReference type="SUPFAM" id="SSF52833">
    <property type="entry name" value="Thioredoxin-like"/>
    <property type="match status" value="1"/>
</dbReference>
<dbReference type="CDD" id="cd02947">
    <property type="entry name" value="TRX_family"/>
    <property type="match status" value="1"/>
</dbReference>
<organism evidence="6 7">
    <name type="scientific">Brevundimonas phage vB_BgoS-Bajun</name>
    <dbReference type="NCBI Taxonomy" id="2948594"/>
    <lineage>
        <taxon>Viruses</taxon>
        <taxon>Duplodnaviria</taxon>
        <taxon>Heunggongvirae</taxon>
        <taxon>Uroviricota</taxon>
        <taxon>Caudoviricetes</taxon>
        <taxon>Dolichocephalovirinae</taxon>
    </lineage>
</organism>
<dbReference type="GO" id="GO:0004527">
    <property type="term" value="F:exonuclease activity"/>
    <property type="evidence" value="ECO:0007669"/>
    <property type="project" value="UniProtKB-KW"/>
</dbReference>
<dbReference type="InterPro" id="IPR036249">
    <property type="entry name" value="Thioredoxin-like_sf"/>
</dbReference>
<dbReference type="Gene3D" id="3.40.30.10">
    <property type="entry name" value="Glutaredoxin"/>
    <property type="match status" value="1"/>
</dbReference>
<dbReference type="InterPro" id="IPR005746">
    <property type="entry name" value="Thioredoxin"/>
</dbReference>
<reference evidence="6" key="1">
    <citation type="submission" date="2022-05" db="EMBL/GenBank/DDBJ databases">
        <authorList>
            <person name="Friedrich I."/>
            <person name="Poehlein A."/>
            <person name="Schneider D."/>
            <person name="Hertel R."/>
            <person name="Daniel R."/>
        </authorList>
    </citation>
    <scope>NUCLEOTIDE SEQUENCE</scope>
</reference>
<name>A0A9E7N4V1_9CAUD</name>
<dbReference type="PANTHER" id="PTHR45663">
    <property type="entry name" value="GEO12009P1"/>
    <property type="match status" value="1"/>
</dbReference>
<gene>
    <name evidence="6" type="ORF">BAJUN_03190</name>
</gene>
<sequence length="111" mass="12377">MRAIIVNDDSFDKQVLKSDVPTIAFFMADWSGPARMALPILEDLAYDLRGRVKVAKIDVEASPVVPEEQGVKGLPTCVFYRNGQMVASKVGAPTREILDEWLREAKFPARL</sequence>
<evidence type="ECO:0000256" key="4">
    <source>
        <dbReference type="ARBA" id="ARBA00023284"/>
    </source>
</evidence>
<keyword evidence="3" id="KW-1015">Disulfide bond</keyword>
<feature type="domain" description="Thioredoxin" evidence="5">
    <location>
        <begin position="1"/>
        <end position="107"/>
    </location>
</feature>
<evidence type="ECO:0000313" key="6">
    <source>
        <dbReference type="EMBL" id="UTC29921.1"/>
    </source>
</evidence>
<keyword evidence="7" id="KW-1185">Reference proteome</keyword>
<evidence type="ECO:0000259" key="5">
    <source>
        <dbReference type="PROSITE" id="PS51352"/>
    </source>
</evidence>
<accession>A0A9E7N4V1</accession>
<dbReference type="PANTHER" id="PTHR45663:SF11">
    <property type="entry name" value="GEO12009P1"/>
    <property type="match status" value="1"/>
</dbReference>
<evidence type="ECO:0000256" key="1">
    <source>
        <dbReference type="ARBA" id="ARBA00022448"/>
    </source>
</evidence>
<keyword evidence="6" id="KW-0378">Hydrolase</keyword>
<dbReference type="Pfam" id="PF00085">
    <property type="entry name" value="Thioredoxin"/>
    <property type="match status" value="1"/>
</dbReference>
<evidence type="ECO:0000256" key="2">
    <source>
        <dbReference type="ARBA" id="ARBA00022982"/>
    </source>
</evidence>
<keyword evidence="6" id="KW-0540">Nuclease</keyword>
<keyword evidence="1" id="KW-0813">Transport</keyword>
<protein>
    <submittedName>
        <fullName evidence="6">Exonuclease</fullName>
    </submittedName>
</protein>
<dbReference type="PIRSF" id="PIRSF000077">
    <property type="entry name" value="Thioredoxin"/>
    <property type="match status" value="1"/>
</dbReference>
<proteinExistence type="predicted"/>
<evidence type="ECO:0000313" key="7">
    <source>
        <dbReference type="Proteomes" id="UP001057427"/>
    </source>
</evidence>
<dbReference type="PROSITE" id="PS51352">
    <property type="entry name" value="THIOREDOXIN_2"/>
    <property type="match status" value="1"/>
</dbReference>
<keyword evidence="6" id="KW-0269">Exonuclease</keyword>
<keyword evidence="4" id="KW-0676">Redox-active center</keyword>
<dbReference type="EMBL" id="ON529858">
    <property type="protein sequence ID" value="UTC29921.1"/>
    <property type="molecule type" value="Genomic_DNA"/>
</dbReference>
<keyword evidence="2" id="KW-0249">Electron transport</keyword>
<dbReference type="Proteomes" id="UP001057427">
    <property type="component" value="Segment"/>
</dbReference>
<dbReference type="GO" id="GO:0015035">
    <property type="term" value="F:protein-disulfide reductase activity"/>
    <property type="evidence" value="ECO:0007669"/>
    <property type="project" value="InterPro"/>
</dbReference>
<dbReference type="InterPro" id="IPR013766">
    <property type="entry name" value="Thioredoxin_domain"/>
</dbReference>